<feature type="compositionally biased region" description="Polar residues" evidence="1">
    <location>
        <begin position="187"/>
        <end position="214"/>
    </location>
</feature>
<feature type="compositionally biased region" description="Basic and acidic residues" evidence="1">
    <location>
        <begin position="155"/>
        <end position="164"/>
    </location>
</feature>
<evidence type="ECO:0000313" key="2">
    <source>
        <dbReference type="EMBL" id="WQF83585.1"/>
    </source>
</evidence>
<feature type="compositionally biased region" description="Low complexity" evidence="1">
    <location>
        <begin position="170"/>
        <end position="186"/>
    </location>
</feature>
<feature type="compositionally biased region" description="Low complexity" evidence="1">
    <location>
        <begin position="20"/>
        <end position="29"/>
    </location>
</feature>
<organism evidence="2 3">
    <name type="scientific">Colletotrichum destructivum</name>
    <dbReference type="NCBI Taxonomy" id="34406"/>
    <lineage>
        <taxon>Eukaryota</taxon>
        <taxon>Fungi</taxon>
        <taxon>Dikarya</taxon>
        <taxon>Ascomycota</taxon>
        <taxon>Pezizomycotina</taxon>
        <taxon>Sordariomycetes</taxon>
        <taxon>Hypocreomycetidae</taxon>
        <taxon>Glomerellales</taxon>
        <taxon>Glomerellaceae</taxon>
        <taxon>Colletotrichum</taxon>
        <taxon>Colletotrichum destructivum species complex</taxon>
    </lineage>
</organism>
<accession>A0AAX4IJP3</accession>
<feature type="region of interest" description="Disordered" evidence="1">
    <location>
        <begin position="20"/>
        <end position="219"/>
    </location>
</feature>
<dbReference type="EMBL" id="CP137309">
    <property type="protein sequence ID" value="WQF83585.1"/>
    <property type="molecule type" value="Genomic_DNA"/>
</dbReference>
<proteinExistence type="predicted"/>
<feature type="compositionally biased region" description="Polar residues" evidence="1">
    <location>
        <begin position="564"/>
        <end position="582"/>
    </location>
</feature>
<gene>
    <name evidence="2" type="ORF">CDEST_08599</name>
</gene>
<evidence type="ECO:0000313" key="3">
    <source>
        <dbReference type="Proteomes" id="UP001322277"/>
    </source>
</evidence>
<protein>
    <submittedName>
        <fullName evidence="2">Uncharacterized protein</fullName>
    </submittedName>
</protein>
<dbReference type="GeneID" id="87945102"/>
<dbReference type="KEGG" id="cdet:87945102"/>
<name>A0AAX4IJP3_9PEZI</name>
<dbReference type="AlphaFoldDB" id="A0AAX4IJP3"/>
<dbReference type="Proteomes" id="UP001322277">
    <property type="component" value="Chromosome 5"/>
</dbReference>
<dbReference type="RefSeq" id="XP_062780809.1">
    <property type="nucleotide sequence ID" value="XM_062924758.1"/>
</dbReference>
<feature type="region of interest" description="Disordered" evidence="1">
    <location>
        <begin position="563"/>
        <end position="582"/>
    </location>
</feature>
<feature type="compositionally biased region" description="Polar residues" evidence="1">
    <location>
        <begin position="53"/>
        <end position="75"/>
    </location>
</feature>
<keyword evidence="3" id="KW-1185">Reference proteome</keyword>
<evidence type="ECO:0000256" key="1">
    <source>
        <dbReference type="SAM" id="MobiDB-lite"/>
    </source>
</evidence>
<reference evidence="3" key="1">
    <citation type="journal article" date="2023" name="bioRxiv">
        <title>Complete genome of the Medicago anthracnose fungus, Colletotrichum destructivum, reveals a mini-chromosome-like region within a core chromosome.</title>
        <authorList>
            <person name="Lapalu N."/>
            <person name="Simon A."/>
            <person name="Lu A."/>
            <person name="Plaumann P.-L."/>
            <person name="Amselem J."/>
            <person name="Pigne S."/>
            <person name="Auger A."/>
            <person name="Koch C."/>
            <person name="Dallery J.-F."/>
            <person name="O'Connell R.J."/>
        </authorList>
    </citation>
    <scope>NUCLEOTIDE SEQUENCE [LARGE SCALE GENOMIC DNA]</scope>
    <source>
        <strain evidence="3">CBS 520.97</strain>
    </source>
</reference>
<sequence>MEGSHLHFGMFPPAFPTTPATYYPQPITPAKREDDDVQFVSSNPVKRRRIDGHQTTPQSITSSPHTRQLAPSSHQPLEPAKLIVQPERRGSTGMVDPIVATHMPDMDPTRGCSVPTPERSGYQESFWTAPCTGPQSSPPVSPKSFPEQVSSSMLRTDKSDEPAAHGHLGGNHAAAAGWPGPAQPIATPTQGPRPSATRDQGTPSQVQPENQNHTETSKDMASMTYASPVPAGVAKPERTASTVNVVPIVNAMITPWQHTAEVPVSDHSCTGTETEHAAFAPSFQQHTKSSCSKATVAQFQPYVGHSTPSSSPLTLAAHVGSHGAMDTQAGTCSGRPASGTAKGPCRQCMEARMRQQAANMAVAASILPSVPKAPTSSQTSAPPSTLQQPWAHLLGLNPYHNVMAGAMYGPLLQQPLVNGPNGPFAIPSQQSHLPPGLPPHQSAGNMFHFGSAPPMQQTQAYVTQQPPVKAIKAAPASSKPQTSRIPDTQLTTKHIVVDIADTCLDIFPFAEVAKRHNQPEQKVRDIFAAVIQVPLLRCPTDKRRAGKLGTARVKEFNQAKKEMQAQQGNTGQARQESPNQMTYPSSAWDIAQFMGASDVRLGGLTQYSGPWS</sequence>